<dbReference type="InterPro" id="IPR036366">
    <property type="entry name" value="PGBDSf"/>
</dbReference>
<comment type="catalytic activity">
    <reaction evidence="1">
        <text>Hydrolyzes the link between N-acetylmuramoyl residues and L-amino acid residues in certain cell-wall glycopeptides.</text>
        <dbReference type="EC" id="3.5.1.28"/>
    </reaction>
</comment>
<dbReference type="GO" id="GO:0009253">
    <property type="term" value="P:peptidoglycan catabolic process"/>
    <property type="evidence" value="ECO:0007669"/>
    <property type="project" value="InterPro"/>
</dbReference>
<comment type="similarity">
    <text evidence="2">Belongs to the N-acetylmuramoyl-L-alanine amidase 2 family.</text>
</comment>
<dbReference type="Gene3D" id="1.10.101.10">
    <property type="entry name" value="PGBD-like superfamily/PGBD"/>
    <property type="match status" value="1"/>
</dbReference>
<dbReference type="CDD" id="cd06583">
    <property type="entry name" value="PGRP"/>
    <property type="match status" value="1"/>
</dbReference>
<dbReference type="EMBL" id="VFSU01000018">
    <property type="protein sequence ID" value="TPE62442.1"/>
    <property type="molecule type" value="Genomic_DNA"/>
</dbReference>
<reference evidence="7 8" key="1">
    <citation type="submission" date="2019-06" db="EMBL/GenBank/DDBJ databases">
        <authorList>
            <person name="Lee I."/>
            <person name="Jang G.I."/>
            <person name="Hwang C.Y."/>
        </authorList>
    </citation>
    <scope>NUCLEOTIDE SEQUENCE [LARGE SCALE GENOMIC DNA]</scope>
    <source>
        <strain evidence="7 8">PAMC 28131</strain>
    </source>
</reference>
<keyword evidence="4" id="KW-0378">Hydrolase</keyword>
<dbReference type="InterPro" id="IPR036365">
    <property type="entry name" value="PGBD-like_sf"/>
</dbReference>
<evidence type="ECO:0000256" key="3">
    <source>
        <dbReference type="ARBA" id="ARBA00011901"/>
    </source>
</evidence>
<dbReference type="InterPro" id="IPR036505">
    <property type="entry name" value="Amidase/PGRP_sf"/>
</dbReference>
<dbReference type="GO" id="GO:0071555">
    <property type="term" value="P:cell wall organization"/>
    <property type="evidence" value="ECO:0007669"/>
    <property type="project" value="UniProtKB-KW"/>
</dbReference>
<sequence>MSLADEIEWRPSPNYNARVVPEGERPIRHIILHYTGMEDGEAAVDWLCNPESGVSSHYLVHEDGRIIQMVEELDRAWHAGNSRWRGQTDLNSSSIGIEIQNPGHEWGYRPFPDVQMRQVLRLVATLCVRHRVDRADVTGHADIAPTRKQDPGELFDWPRLARHRIALARPEKLLADPGWTDAAFGLALERFGYDITNPEAATRAFQQHFRQNNPDGVVDGETRAVLFTLQVLEEQRLQAIGASTSSA</sequence>
<name>A0A501XP35_9SPHN</name>
<evidence type="ECO:0000313" key="7">
    <source>
        <dbReference type="EMBL" id="TPE62442.1"/>
    </source>
</evidence>
<dbReference type="PANTHER" id="PTHR30417">
    <property type="entry name" value="N-ACETYLMURAMOYL-L-ALANINE AMIDASE AMID"/>
    <property type="match status" value="1"/>
</dbReference>
<dbReference type="EC" id="3.5.1.28" evidence="3"/>
<dbReference type="OrthoDB" id="9794842at2"/>
<protein>
    <recommendedName>
        <fullName evidence="3">N-acetylmuramoyl-L-alanine amidase</fullName>
        <ecNumber evidence="3">3.5.1.28</ecNumber>
    </recommendedName>
</protein>
<keyword evidence="8" id="KW-1185">Reference proteome</keyword>
<feature type="domain" description="N-acetylmuramoyl-L-alanine amidase" evidence="6">
    <location>
        <begin position="14"/>
        <end position="152"/>
    </location>
</feature>
<dbReference type="Pfam" id="PF01510">
    <property type="entry name" value="Amidase_2"/>
    <property type="match status" value="1"/>
</dbReference>
<gene>
    <name evidence="7" type="ORF">FJQ54_05965</name>
</gene>
<evidence type="ECO:0000256" key="1">
    <source>
        <dbReference type="ARBA" id="ARBA00001561"/>
    </source>
</evidence>
<comment type="caution">
    <text evidence="7">The sequence shown here is derived from an EMBL/GenBank/DDBJ whole genome shotgun (WGS) entry which is preliminary data.</text>
</comment>
<dbReference type="InterPro" id="IPR051206">
    <property type="entry name" value="NAMLAA_amidase_2"/>
</dbReference>
<dbReference type="RefSeq" id="WP_140927506.1">
    <property type="nucleotide sequence ID" value="NZ_VFSU01000018.1"/>
</dbReference>
<dbReference type="AlphaFoldDB" id="A0A501XP35"/>
<evidence type="ECO:0000259" key="6">
    <source>
        <dbReference type="SMART" id="SM00644"/>
    </source>
</evidence>
<organism evidence="7 8">
    <name type="scientific">Sandaracinobacter neustonicus</name>
    <dbReference type="NCBI Taxonomy" id="1715348"/>
    <lineage>
        <taxon>Bacteria</taxon>
        <taxon>Pseudomonadati</taxon>
        <taxon>Pseudomonadota</taxon>
        <taxon>Alphaproteobacteria</taxon>
        <taxon>Sphingomonadales</taxon>
        <taxon>Sphingosinicellaceae</taxon>
        <taxon>Sandaracinobacter</taxon>
    </lineage>
</organism>
<accession>A0A501XP35</accession>
<dbReference type="SUPFAM" id="SSF47090">
    <property type="entry name" value="PGBD-like"/>
    <property type="match status" value="1"/>
</dbReference>
<dbReference type="SMART" id="SM00644">
    <property type="entry name" value="Ami_2"/>
    <property type="match status" value="1"/>
</dbReference>
<dbReference type="InterPro" id="IPR002502">
    <property type="entry name" value="Amidase_domain"/>
</dbReference>
<evidence type="ECO:0000256" key="4">
    <source>
        <dbReference type="ARBA" id="ARBA00022801"/>
    </source>
</evidence>
<dbReference type="GO" id="GO:0008745">
    <property type="term" value="F:N-acetylmuramoyl-L-alanine amidase activity"/>
    <property type="evidence" value="ECO:0007669"/>
    <property type="project" value="UniProtKB-EC"/>
</dbReference>
<keyword evidence="5" id="KW-0961">Cell wall biogenesis/degradation</keyword>
<dbReference type="SUPFAM" id="SSF55846">
    <property type="entry name" value="N-acetylmuramoyl-L-alanine amidase-like"/>
    <property type="match status" value="1"/>
</dbReference>
<dbReference type="Proteomes" id="UP000319897">
    <property type="component" value="Unassembled WGS sequence"/>
</dbReference>
<evidence type="ECO:0000256" key="2">
    <source>
        <dbReference type="ARBA" id="ARBA00007553"/>
    </source>
</evidence>
<dbReference type="Gene3D" id="3.40.80.10">
    <property type="entry name" value="Peptidoglycan recognition protein-like"/>
    <property type="match status" value="1"/>
</dbReference>
<dbReference type="PANTHER" id="PTHR30417:SF1">
    <property type="entry name" value="N-ACETYLMURAMOYL-L-ALANINE AMIDASE AMID"/>
    <property type="match status" value="1"/>
</dbReference>
<dbReference type="GO" id="GO:0009254">
    <property type="term" value="P:peptidoglycan turnover"/>
    <property type="evidence" value="ECO:0007669"/>
    <property type="project" value="TreeGrafter"/>
</dbReference>
<dbReference type="GO" id="GO:0019867">
    <property type="term" value="C:outer membrane"/>
    <property type="evidence" value="ECO:0007669"/>
    <property type="project" value="TreeGrafter"/>
</dbReference>
<evidence type="ECO:0000256" key="5">
    <source>
        <dbReference type="ARBA" id="ARBA00023316"/>
    </source>
</evidence>
<evidence type="ECO:0000313" key="8">
    <source>
        <dbReference type="Proteomes" id="UP000319897"/>
    </source>
</evidence>
<proteinExistence type="inferred from homology"/>